<sequence>MLRARATVVAAVAVMKRRRRTGASFVGAGDRGGAGRLALFLPLGMKPSACAGRSKSCSRA</sequence>
<evidence type="ECO:0000313" key="1">
    <source>
        <dbReference type="EMBL" id="MFD0621880.1"/>
    </source>
</evidence>
<evidence type="ECO:0000313" key="2">
    <source>
        <dbReference type="Proteomes" id="UP001596915"/>
    </source>
</evidence>
<proteinExistence type="predicted"/>
<organism evidence="1 2">
    <name type="scientific">Streptomyces sanglieri</name>
    <dbReference type="NCBI Taxonomy" id="193460"/>
    <lineage>
        <taxon>Bacteria</taxon>
        <taxon>Bacillati</taxon>
        <taxon>Actinomycetota</taxon>
        <taxon>Actinomycetes</taxon>
        <taxon>Kitasatosporales</taxon>
        <taxon>Streptomycetaceae</taxon>
        <taxon>Streptomyces</taxon>
    </lineage>
</organism>
<comment type="caution">
    <text evidence="1">The sequence shown here is derived from an EMBL/GenBank/DDBJ whole genome shotgun (WGS) entry which is preliminary data.</text>
</comment>
<gene>
    <name evidence="1" type="ORF">ACFQ2K_02785</name>
</gene>
<accession>A0ABW2WKH6</accession>
<protein>
    <submittedName>
        <fullName evidence="1">Uncharacterized protein</fullName>
    </submittedName>
</protein>
<dbReference type="Proteomes" id="UP001596915">
    <property type="component" value="Unassembled WGS sequence"/>
</dbReference>
<keyword evidence="2" id="KW-1185">Reference proteome</keyword>
<reference evidence="2" key="1">
    <citation type="journal article" date="2019" name="Int. J. Syst. Evol. Microbiol.">
        <title>The Global Catalogue of Microorganisms (GCM) 10K type strain sequencing project: providing services to taxonomists for standard genome sequencing and annotation.</title>
        <authorList>
            <consortium name="The Broad Institute Genomics Platform"/>
            <consortium name="The Broad Institute Genome Sequencing Center for Infectious Disease"/>
            <person name="Wu L."/>
            <person name="Ma J."/>
        </authorList>
    </citation>
    <scope>NUCLEOTIDE SEQUENCE [LARGE SCALE GENOMIC DNA]</scope>
    <source>
        <strain evidence="2">JCM 12607</strain>
    </source>
</reference>
<dbReference type="EMBL" id="JBHTGL010000005">
    <property type="protein sequence ID" value="MFD0621880.1"/>
    <property type="molecule type" value="Genomic_DNA"/>
</dbReference>
<name>A0ABW2WKH6_9ACTN</name>